<gene>
    <name evidence="11" type="ORF">MNBD_GAMMA25-646</name>
</gene>
<evidence type="ECO:0000256" key="2">
    <source>
        <dbReference type="ARBA" id="ARBA00006997"/>
    </source>
</evidence>
<dbReference type="HAMAP" id="MF_00109">
    <property type="entry name" value="Shikimate_kinase"/>
    <property type="match status" value="1"/>
</dbReference>
<keyword evidence="7 11" id="KW-0418">Kinase</keyword>
<dbReference type="PRINTS" id="PR01100">
    <property type="entry name" value="SHIKIMTKNASE"/>
</dbReference>
<dbReference type="UniPathway" id="UPA00053">
    <property type="reaction ID" value="UER00088"/>
</dbReference>
<dbReference type="GO" id="GO:0004765">
    <property type="term" value="F:shikimate kinase activity"/>
    <property type="evidence" value="ECO:0007669"/>
    <property type="project" value="UniProtKB-EC"/>
</dbReference>
<keyword evidence="6" id="KW-0547">Nucleotide-binding</keyword>
<comment type="catalytic activity">
    <reaction evidence="10">
        <text>shikimate + ATP = 3-phosphoshikimate + ADP + H(+)</text>
        <dbReference type="Rhea" id="RHEA:13121"/>
        <dbReference type="ChEBI" id="CHEBI:15378"/>
        <dbReference type="ChEBI" id="CHEBI:30616"/>
        <dbReference type="ChEBI" id="CHEBI:36208"/>
        <dbReference type="ChEBI" id="CHEBI:145989"/>
        <dbReference type="ChEBI" id="CHEBI:456216"/>
        <dbReference type="EC" id="2.7.1.71"/>
    </reaction>
</comment>
<dbReference type="AlphaFoldDB" id="A0A3B1BDT2"/>
<keyword evidence="5 11" id="KW-0808">Transferase</keyword>
<protein>
    <recommendedName>
        <fullName evidence="3">shikimate kinase</fullName>
        <ecNumber evidence="3">2.7.1.71</ecNumber>
    </recommendedName>
</protein>
<evidence type="ECO:0000256" key="6">
    <source>
        <dbReference type="ARBA" id="ARBA00022741"/>
    </source>
</evidence>
<dbReference type="CDD" id="cd00464">
    <property type="entry name" value="SK"/>
    <property type="match status" value="1"/>
</dbReference>
<evidence type="ECO:0000256" key="3">
    <source>
        <dbReference type="ARBA" id="ARBA00012154"/>
    </source>
</evidence>
<keyword evidence="4" id="KW-0028">Amino-acid biosynthesis</keyword>
<dbReference type="GO" id="GO:0005829">
    <property type="term" value="C:cytosol"/>
    <property type="evidence" value="ECO:0007669"/>
    <property type="project" value="TreeGrafter"/>
</dbReference>
<dbReference type="PANTHER" id="PTHR21087:SF16">
    <property type="entry name" value="SHIKIMATE KINASE 1, CHLOROPLASTIC"/>
    <property type="match status" value="1"/>
</dbReference>
<dbReference type="GO" id="GO:0009073">
    <property type="term" value="P:aromatic amino acid family biosynthetic process"/>
    <property type="evidence" value="ECO:0007669"/>
    <property type="project" value="UniProtKB-KW"/>
</dbReference>
<dbReference type="PANTHER" id="PTHR21087">
    <property type="entry name" value="SHIKIMATE KINASE"/>
    <property type="match status" value="1"/>
</dbReference>
<dbReference type="EC" id="2.7.1.71" evidence="3"/>
<evidence type="ECO:0000256" key="1">
    <source>
        <dbReference type="ARBA" id="ARBA00004842"/>
    </source>
</evidence>
<evidence type="ECO:0000256" key="10">
    <source>
        <dbReference type="ARBA" id="ARBA00048567"/>
    </source>
</evidence>
<evidence type="ECO:0000256" key="5">
    <source>
        <dbReference type="ARBA" id="ARBA00022679"/>
    </source>
</evidence>
<dbReference type="GO" id="GO:0009423">
    <property type="term" value="P:chorismate biosynthetic process"/>
    <property type="evidence" value="ECO:0007669"/>
    <property type="project" value="UniProtKB-UniPathway"/>
</dbReference>
<comment type="pathway">
    <text evidence="1">Metabolic intermediate biosynthesis; chorismate biosynthesis; chorismate from D-erythrose 4-phosphate and phosphoenolpyruvate: step 5/7.</text>
</comment>
<accession>A0A3B1BDT2</accession>
<evidence type="ECO:0000313" key="11">
    <source>
        <dbReference type="EMBL" id="VAX10173.1"/>
    </source>
</evidence>
<dbReference type="PROSITE" id="PS01128">
    <property type="entry name" value="SHIKIMATE_KINASE"/>
    <property type="match status" value="1"/>
</dbReference>
<dbReference type="GO" id="GO:0008652">
    <property type="term" value="P:amino acid biosynthetic process"/>
    <property type="evidence" value="ECO:0007669"/>
    <property type="project" value="UniProtKB-KW"/>
</dbReference>
<dbReference type="InterPro" id="IPR031322">
    <property type="entry name" value="Shikimate/glucono_kinase"/>
</dbReference>
<keyword evidence="8" id="KW-0067">ATP-binding</keyword>
<dbReference type="InterPro" id="IPR023000">
    <property type="entry name" value="Shikimate_kinase_CS"/>
</dbReference>
<dbReference type="Pfam" id="PF01202">
    <property type="entry name" value="SKI"/>
    <property type="match status" value="1"/>
</dbReference>
<dbReference type="GO" id="GO:0005524">
    <property type="term" value="F:ATP binding"/>
    <property type="evidence" value="ECO:0007669"/>
    <property type="project" value="UniProtKB-KW"/>
</dbReference>
<dbReference type="InterPro" id="IPR027417">
    <property type="entry name" value="P-loop_NTPase"/>
</dbReference>
<proteinExistence type="inferred from homology"/>
<reference evidence="11" key="1">
    <citation type="submission" date="2018-06" db="EMBL/GenBank/DDBJ databases">
        <authorList>
            <person name="Zhirakovskaya E."/>
        </authorList>
    </citation>
    <scope>NUCLEOTIDE SEQUENCE</scope>
</reference>
<evidence type="ECO:0000256" key="8">
    <source>
        <dbReference type="ARBA" id="ARBA00022840"/>
    </source>
</evidence>
<keyword evidence="9" id="KW-0057">Aromatic amino acid biosynthesis</keyword>
<dbReference type="NCBIfam" id="NF003456">
    <property type="entry name" value="PRK05057.1"/>
    <property type="match status" value="1"/>
</dbReference>
<dbReference type="EMBL" id="UOFY01000046">
    <property type="protein sequence ID" value="VAX10173.1"/>
    <property type="molecule type" value="Genomic_DNA"/>
</dbReference>
<dbReference type="InterPro" id="IPR000623">
    <property type="entry name" value="Shikimate_kinase/TSH1"/>
</dbReference>
<evidence type="ECO:0000256" key="9">
    <source>
        <dbReference type="ARBA" id="ARBA00023141"/>
    </source>
</evidence>
<evidence type="ECO:0000256" key="4">
    <source>
        <dbReference type="ARBA" id="ARBA00022605"/>
    </source>
</evidence>
<evidence type="ECO:0000256" key="7">
    <source>
        <dbReference type="ARBA" id="ARBA00022777"/>
    </source>
</evidence>
<dbReference type="Gene3D" id="3.40.50.300">
    <property type="entry name" value="P-loop containing nucleotide triphosphate hydrolases"/>
    <property type="match status" value="1"/>
</dbReference>
<comment type="similarity">
    <text evidence="2">Belongs to the shikimate kinase family.</text>
</comment>
<sequence>MGAGKTTIGRQLAKTLAMEFVDSDHEIETRTGANIPLIFDLEGEEGFRQREMSVIDDLSQQDQLVLATGGGAVLKQENRQHLHDRGTVIYLQASIEQLLQRTHHDRNRPLLQTDNPRKKFEELMAIREPLYLQIAHLTMNTDRQSINHTVNQIITALKDIEQ</sequence>
<organism evidence="11">
    <name type="scientific">hydrothermal vent metagenome</name>
    <dbReference type="NCBI Taxonomy" id="652676"/>
    <lineage>
        <taxon>unclassified sequences</taxon>
        <taxon>metagenomes</taxon>
        <taxon>ecological metagenomes</taxon>
    </lineage>
</organism>
<name>A0A3B1BDT2_9ZZZZ</name>
<dbReference type="SUPFAM" id="SSF52540">
    <property type="entry name" value="P-loop containing nucleoside triphosphate hydrolases"/>
    <property type="match status" value="1"/>
</dbReference>